<dbReference type="PROSITE" id="PS51078">
    <property type="entry name" value="ICLR_ED"/>
    <property type="match status" value="1"/>
</dbReference>
<dbReference type="Pfam" id="PF09339">
    <property type="entry name" value="HTH_IclR"/>
    <property type="match status" value="1"/>
</dbReference>
<dbReference type="PROSITE" id="PS51077">
    <property type="entry name" value="HTH_ICLR"/>
    <property type="match status" value="1"/>
</dbReference>
<organism evidence="6 8">
    <name type="scientific">Brevibacterium aurantiacum</name>
    <dbReference type="NCBI Taxonomy" id="273384"/>
    <lineage>
        <taxon>Bacteria</taxon>
        <taxon>Bacillati</taxon>
        <taxon>Actinomycetota</taxon>
        <taxon>Actinomycetes</taxon>
        <taxon>Micrococcales</taxon>
        <taxon>Brevibacteriaceae</taxon>
        <taxon>Brevibacterium</taxon>
    </lineage>
</organism>
<dbReference type="AlphaFoldDB" id="A0A2H1IZM1"/>
<dbReference type="PANTHER" id="PTHR30136:SF24">
    <property type="entry name" value="HTH-TYPE TRANSCRIPTIONAL REPRESSOR ALLR"/>
    <property type="match status" value="1"/>
</dbReference>
<evidence type="ECO:0000256" key="1">
    <source>
        <dbReference type="ARBA" id="ARBA00023015"/>
    </source>
</evidence>
<dbReference type="InterPro" id="IPR036388">
    <property type="entry name" value="WH-like_DNA-bd_sf"/>
</dbReference>
<sequence>MSGARTNESLLSRHLRILDVFEVGAAFLSLSQIAERSGLPVSTTHRLLRELEGERLVERLPDRTYQLGLRLWELAARTPGALGLREIAFPLMQSVQNSIRQHTQLGVRDGVDVVYLERLSSHDAVINATVIGGRINLAASAIGHVLLAAMPDEAVRALVDLGIPRYTERTPQTASEVERILDAVRRQHYSSGDGLVHRDARGIAVPVRGPDGDMVAGLGVVVPNDRQPVAPTVEVLHRAAAGVEKSLRRAYVAPGHPHALPGARYRPLINSSSLSMKYFDETGSGYTNSDWRG</sequence>
<keyword evidence="9" id="KW-1185">Reference proteome</keyword>
<dbReference type="EMBL" id="FXZB01000026">
    <property type="protein sequence ID" value="SMX95732.1"/>
    <property type="molecule type" value="Genomic_DNA"/>
</dbReference>
<dbReference type="GO" id="GO:0003677">
    <property type="term" value="F:DNA binding"/>
    <property type="evidence" value="ECO:0007669"/>
    <property type="project" value="UniProtKB-KW"/>
</dbReference>
<dbReference type="RefSeq" id="WP_180959264.1">
    <property type="nucleotide sequence ID" value="NZ_BJME01000015.1"/>
</dbReference>
<dbReference type="Pfam" id="PF01614">
    <property type="entry name" value="IclR_C"/>
    <property type="match status" value="1"/>
</dbReference>
<dbReference type="Proteomes" id="UP000234525">
    <property type="component" value="Unassembled WGS sequence"/>
</dbReference>
<dbReference type="Gene3D" id="3.30.450.40">
    <property type="match status" value="1"/>
</dbReference>
<dbReference type="InterPro" id="IPR050707">
    <property type="entry name" value="HTH_MetabolicPath_Reg"/>
</dbReference>
<proteinExistence type="predicted"/>
<dbReference type="InterPro" id="IPR014757">
    <property type="entry name" value="Tscrpt_reg_IclR_C"/>
</dbReference>
<name>A0A2H1IZM1_BREAU</name>
<keyword evidence="2" id="KW-0238">DNA-binding</keyword>
<dbReference type="EMBL" id="FXYZ01000006">
    <property type="protein sequence ID" value="SMX80442.1"/>
    <property type="molecule type" value="Genomic_DNA"/>
</dbReference>
<dbReference type="SUPFAM" id="SSF46785">
    <property type="entry name" value="Winged helix' DNA-binding domain"/>
    <property type="match status" value="1"/>
</dbReference>
<feature type="domain" description="IclR-ED" evidence="5">
    <location>
        <begin position="70"/>
        <end position="249"/>
    </location>
</feature>
<dbReference type="InterPro" id="IPR036390">
    <property type="entry name" value="WH_DNA-bd_sf"/>
</dbReference>
<accession>A0A2H1IZM1</accession>
<dbReference type="InterPro" id="IPR029016">
    <property type="entry name" value="GAF-like_dom_sf"/>
</dbReference>
<dbReference type="SMART" id="SM00346">
    <property type="entry name" value="HTH_ICLR"/>
    <property type="match status" value="1"/>
</dbReference>
<evidence type="ECO:0000313" key="9">
    <source>
        <dbReference type="Proteomes" id="UP000234525"/>
    </source>
</evidence>
<evidence type="ECO:0000313" key="6">
    <source>
        <dbReference type="EMBL" id="SMX80442.1"/>
    </source>
</evidence>
<keyword evidence="3" id="KW-0804">Transcription</keyword>
<dbReference type="GO" id="GO:0003700">
    <property type="term" value="F:DNA-binding transcription factor activity"/>
    <property type="evidence" value="ECO:0007669"/>
    <property type="project" value="TreeGrafter"/>
</dbReference>
<dbReference type="Proteomes" id="UP000234327">
    <property type="component" value="Unassembled WGS sequence"/>
</dbReference>
<evidence type="ECO:0000259" key="4">
    <source>
        <dbReference type="PROSITE" id="PS51077"/>
    </source>
</evidence>
<evidence type="ECO:0000256" key="3">
    <source>
        <dbReference type="ARBA" id="ARBA00023163"/>
    </source>
</evidence>
<feature type="domain" description="HTH iclR-type" evidence="4">
    <location>
        <begin position="8"/>
        <end position="69"/>
    </location>
</feature>
<dbReference type="InterPro" id="IPR005471">
    <property type="entry name" value="Tscrpt_reg_IclR_N"/>
</dbReference>
<protein>
    <submittedName>
        <fullName evidence="6">Transcriptional regulator, IclR family</fullName>
    </submittedName>
</protein>
<evidence type="ECO:0000313" key="7">
    <source>
        <dbReference type="EMBL" id="SMX95732.1"/>
    </source>
</evidence>
<reference evidence="6 8" key="1">
    <citation type="submission" date="2017-03" db="EMBL/GenBank/DDBJ databases">
        <authorList>
            <person name="Afonso C.L."/>
            <person name="Miller P.J."/>
            <person name="Scott M.A."/>
            <person name="Spackman E."/>
            <person name="Goraichik I."/>
            <person name="Dimitrov K.M."/>
            <person name="Suarez D.L."/>
            <person name="Swayne D.E."/>
        </authorList>
    </citation>
    <scope>NUCLEOTIDE SEQUENCE [LARGE SCALE GENOMIC DNA]</scope>
    <source>
        <strain evidence="6">6</strain>
        <strain evidence="8">6(3)</strain>
        <strain evidence="7">ATCC 9175</strain>
    </source>
</reference>
<evidence type="ECO:0000259" key="5">
    <source>
        <dbReference type="PROSITE" id="PS51078"/>
    </source>
</evidence>
<gene>
    <name evidence="7" type="ORF">BAUR9175_03219</name>
    <name evidence="6" type="ORF">BAURA63_01703</name>
</gene>
<dbReference type="PANTHER" id="PTHR30136">
    <property type="entry name" value="HELIX-TURN-HELIX TRANSCRIPTIONAL REGULATOR, ICLR FAMILY"/>
    <property type="match status" value="1"/>
</dbReference>
<dbReference type="GO" id="GO:0045892">
    <property type="term" value="P:negative regulation of DNA-templated transcription"/>
    <property type="evidence" value="ECO:0007669"/>
    <property type="project" value="TreeGrafter"/>
</dbReference>
<reference evidence="9" key="2">
    <citation type="submission" date="2017-03" db="EMBL/GenBank/DDBJ databases">
        <authorList>
            <person name="Monnet C."/>
        </authorList>
    </citation>
    <scope>NUCLEOTIDE SEQUENCE [LARGE SCALE GENOMIC DNA]</scope>
    <source>
        <strain evidence="9">ATCC 9175</strain>
    </source>
</reference>
<dbReference type="SUPFAM" id="SSF55781">
    <property type="entry name" value="GAF domain-like"/>
    <property type="match status" value="1"/>
</dbReference>
<evidence type="ECO:0000256" key="2">
    <source>
        <dbReference type="ARBA" id="ARBA00023125"/>
    </source>
</evidence>
<evidence type="ECO:0000313" key="8">
    <source>
        <dbReference type="Proteomes" id="UP000234327"/>
    </source>
</evidence>
<dbReference type="Gene3D" id="1.10.10.10">
    <property type="entry name" value="Winged helix-like DNA-binding domain superfamily/Winged helix DNA-binding domain"/>
    <property type="match status" value="1"/>
</dbReference>
<keyword evidence="1" id="KW-0805">Transcription regulation</keyword>